<keyword evidence="4" id="KW-1185">Reference proteome</keyword>
<protein>
    <recommendedName>
        <fullName evidence="2">ELMO domain-containing protein</fullName>
    </recommendedName>
</protein>
<dbReference type="PANTHER" id="PTHR12771">
    <property type="entry name" value="ENGULFMENT AND CELL MOTILITY"/>
    <property type="match status" value="1"/>
</dbReference>
<gene>
    <name evidence="3" type="ORF">WJX74_008334</name>
</gene>
<dbReference type="PANTHER" id="PTHR12771:SF56">
    <property type="entry name" value="CED-12"/>
    <property type="match status" value="1"/>
</dbReference>
<comment type="caution">
    <text evidence="3">The sequence shown here is derived from an EMBL/GenBank/DDBJ whole genome shotgun (WGS) entry which is preliminary data.</text>
</comment>
<accession>A0AAW1QND8</accession>
<sequence length="279" mass="31132">MRKRRRGEHSSPDLQQPLLHTEGAHEPLQSAEGRQPSRSNALVPHSINKMDWEDLWQTVIANCSEGFQCIWSTIRRCLCRWMPPISHPQPIHLTQLQEERLEALRKRAQEPYDGEKQEHQDALRALPTPAATFEGAAALPFTISSGWLPTGRLCSTDCCTSLWAPAASGSTHLQRRAVNVTFMLMDITGLRNTSFDAPITSPAGLGLCTLLAESTTAFEEVYCLAFAVLEREWLAMKASYMDFPAVLSRTRKQLDSALTASPCSALDLQHLLHVQDSEL</sequence>
<dbReference type="Proteomes" id="UP001438707">
    <property type="component" value="Unassembled WGS sequence"/>
</dbReference>
<evidence type="ECO:0000256" key="1">
    <source>
        <dbReference type="SAM" id="MobiDB-lite"/>
    </source>
</evidence>
<feature type="domain" description="ELMO" evidence="2">
    <location>
        <begin position="177"/>
        <end position="247"/>
    </location>
</feature>
<dbReference type="InterPro" id="IPR050868">
    <property type="entry name" value="ELMO_domain-containing"/>
</dbReference>
<dbReference type="AlphaFoldDB" id="A0AAW1QND8"/>
<reference evidence="3 4" key="1">
    <citation type="journal article" date="2024" name="Nat. Commun.">
        <title>Phylogenomics reveals the evolutionary origins of lichenization in chlorophyte algae.</title>
        <authorList>
            <person name="Puginier C."/>
            <person name="Libourel C."/>
            <person name="Otte J."/>
            <person name="Skaloud P."/>
            <person name="Haon M."/>
            <person name="Grisel S."/>
            <person name="Petersen M."/>
            <person name="Berrin J.G."/>
            <person name="Delaux P.M."/>
            <person name="Dal Grande F."/>
            <person name="Keller J."/>
        </authorList>
    </citation>
    <scope>NUCLEOTIDE SEQUENCE [LARGE SCALE GENOMIC DNA]</scope>
    <source>
        <strain evidence="3 4">SAG 2145</strain>
    </source>
</reference>
<dbReference type="InterPro" id="IPR006816">
    <property type="entry name" value="ELMO_dom"/>
</dbReference>
<organism evidence="3 4">
    <name type="scientific">Apatococcus lobatus</name>
    <dbReference type="NCBI Taxonomy" id="904363"/>
    <lineage>
        <taxon>Eukaryota</taxon>
        <taxon>Viridiplantae</taxon>
        <taxon>Chlorophyta</taxon>
        <taxon>core chlorophytes</taxon>
        <taxon>Trebouxiophyceae</taxon>
        <taxon>Chlorellales</taxon>
        <taxon>Chlorellaceae</taxon>
        <taxon>Apatococcus</taxon>
    </lineage>
</organism>
<name>A0AAW1QND8_9CHLO</name>
<evidence type="ECO:0000313" key="4">
    <source>
        <dbReference type="Proteomes" id="UP001438707"/>
    </source>
</evidence>
<evidence type="ECO:0000259" key="2">
    <source>
        <dbReference type="Pfam" id="PF04727"/>
    </source>
</evidence>
<proteinExistence type="predicted"/>
<feature type="region of interest" description="Disordered" evidence="1">
    <location>
        <begin position="1"/>
        <end position="23"/>
    </location>
</feature>
<dbReference type="Pfam" id="PF04727">
    <property type="entry name" value="ELMO_CED12"/>
    <property type="match status" value="1"/>
</dbReference>
<evidence type="ECO:0000313" key="3">
    <source>
        <dbReference type="EMBL" id="KAK9822953.1"/>
    </source>
</evidence>
<dbReference type="EMBL" id="JALJOS010000029">
    <property type="protein sequence ID" value="KAK9822953.1"/>
    <property type="molecule type" value="Genomic_DNA"/>
</dbReference>